<keyword evidence="1" id="KW-1133">Transmembrane helix</keyword>
<dbReference type="Pfam" id="PF12716">
    <property type="entry name" value="Apq12"/>
    <property type="match status" value="1"/>
</dbReference>
<evidence type="ECO:0000313" key="3">
    <source>
        <dbReference type="Proteomes" id="UP000033710"/>
    </source>
</evidence>
<gene>
    <name evidence="2" type="ORF">SPSK_00882</name>
</gene>
<reference evidence="2 3" key="1">
    <citation type="journal article" date="2014" name="BMC Genomics">
        <title>Comparative genomics of the major fungal agents of human and animal Sporotrichosis: Sporothrix schenckii and Sporothrix brasiliensis.</title>
        <authorList>
            <person name="Teixeira M.M."/>
            <person name="de Almeida L.G."/>
            <person name="Kubitschek-Barreira P."/>
            <person name="Alves F.L."/>
            <person name="Kioshima E.S."/>
            <person name="Abadio A.K."/>
            <person name="Fernandes L."/>
            <person name="Derengowski L.S."/>
            <person name="Ferreira K.S."/>
            <person name="Souza R.C."/>
            <person name="Ruiz J.C."/>
            <person name="de Andrade N.C."/>
            <person name="Paes H.C."/>
            <person name="Nicola A.M."/>
            <person name="Albuquerque P."/>
            <person name="Gerber A.L."/>
            <person name="Martins V.P."/>
            <person name="Peconick L.D."/>
            <person name="Neto A.V."/>
            <person name="Chaucanez C.B."/>
            <person name="Silva P.A."/>
            <person name="Cunha O.L."/>
            <person name="de Oliveira F.F."/>
            <person name="dos Santos T.C."/>
            <person name="Barros A.L."/>
            <person name="Soares M.A."/>
            <person name="de Oliveira L.M."/>
            <person name="Marini M.M."/>
            <person name="Villalobos-Duno H."/>
            <person name="Cunha M.M."/>
            <person name="de Hoog S."/>
            <person name="da Silveira J.F."/>
            <person name="Henrissat B."/>
            <person name="Nino-Vega G.A."/>
            <person name="Cisalpino P.S."/>
            <person name="Mora-Montes H.M."/>
            <person name="Almeida S.R."/>
            <person name="Stajich J.E."/>
            <person name="Lopes-Bezerra L.M."/>
            <person name="Vasconcelos A.T."/>
            <person name="Felipe M.S."/>
        </authorList>
    </citation>
    <scope>NUCLEOTIDE SEQUENCE [LARGE SCALE GENOMIC DNA]</scope>
    <source>
        <strain evidence="2 3">1099-18</strain>
    </source>
</reference>
<feature type="transmembrane region" description="Helical" evidence="1">
    <location>
        <begin position="147"/>
        <end position="169"/>
    </location>
</feature>
<accession>A0A0F2LW31</accession>
<evidence type="ECO:0000313" key="2">
    <source>
        <dbReference type="EMBL" id="KJR81663.1"/>
    </source>
</evidence>
<evidence type="ECO:0000256" key="1">
    <source>
        <dbReference type="SAM" id="Phobius"/>
    </source>
</evidence>
<organism evidence="2 3">
    <name type="scientific">Sporothrix schenckii 1099-18</name>
    <dbReference type="NCBI Taxonomy" id="1397361"/>
    <lineage>
        <taxon>Eukaryota</taxon>
        <taxon>Fungi</taxon>
        <taxon>Dikarya</taxon>
        <taxon>Ascomycota</taxon>
        <taxon>Pezizomycotina</taxon>
        <taxon>Sordariomycetes</taxon>
        <taxon>Sordariomycetidae</taxon>
        <taxon>Ophiostomatales</taxon>
        <taxon>Ophiostomataceae</taxon>
        <taxon>Sporothrix</taxon>
    </lineage>
</organism>
<feature type="transmembrane region" description="Helical" evidence="1">
    <location>
        <begin position="121"/>
        <end position="141"/>
    </location>
</feature>
<sequence>MDSSVFAFVQGMWEREPVRQSGQPANTAALWHYLSMHQATDNALAGYLPDSVSDLLQEYAFRDGAPLQLFSAALAQQAARAADAVSPYTAPLTARATSSFVTMVTPVLDRIARAAYNAPDVVVLLLVVVMAVLAIQVLSLLRRLVAWWTRLLFRLLFWSGVVLVLAAVWQRGPLQSAQDAAAIAGRLYGYASFVGDIWRAEYNKYQQQQVQAQAANGGGTGGGSGAAAASAASASAHAASIAAAAAARRIYKHDPRGAAGTGRPYTRT</sequence>
<dbReference type="GeneID" id="27663105"/>
<dbReference type="AlphaFoldDB" id="A0A0F2LW31"/>
<dbReference type="KEGG" id="ssck:SPSK_00882"/>
<dbReference type="VEuPathDB" id="FungiDB:SPSK_00882"/>
<protein>
    <submittedName>
        <fullName evidence="2">Uncharacterized protein</fullName>
    </submittedName>
</protein>
<dbReference type="OrthoDB" id="3559694at2759"/>
<dbReference type="RefSeq" id="XP_016584339.1">
    <property type="nucleotide sequence ID" value="XM_016727828.1"/>
</dbReference>
<reference evidence="2 3" key="2">
    <citation type="journal article" date="2015" name="Eukaryot. Cell">
        <title>Asexual propagation of a virulent clone complex in a human and feline outbreak of sporotrichosis.</title>
        <authorList>
            <person name="Teixeira Mde M."/>
            <person name="Rodrigues A.M."/>
            <person name="Tsui C.K."/>
            <person name="de Almeida L.G."/>
            <person name="Van Diepeningen A.D."/>
            <person name="van den Ende B.G."/>
            <person name="Fernandes G.F."/>
            <person name="Kano R."/>
            <person name="Hamelin R.C."/>
            <person name="Lopes-Bezerra L.M."/>
            <person name="Vasconcelos A.T."/>
            <person name="de Hoog S."/>
            <person name="de Camargo Z.P."/>
            <person name="Felipe M.S."/>
        </authorList>
    </citation>
    <scope>NUCLEOTIDE SEQUENCE [LARGE SCALE GENOMIC DNA]</scope>
    <source>
        <strain evidence="2 3">1099-18</strain>
    </source>
</reference>
<dbReference type="InterPro" id="IPR024316">
    <property type="entry name" value="APQ12"/>
</dbReference>
<name>A0A0F2LW31_SPOSC</name>
<dbReference type="Proteomes" id="UP000033710">
    <property type="component" value="Unassembled WGS sequence"/>
</dbReference>
<keyword evidence="1" id="KW-0812">Transmembrane</keyword>
<dbReference type="EMBL" id="AXCR01000011">
    <property type="protein sequence ID" value="KJR81663.1"/>
    <property type="molecule type" value="Genomic_DNA"/>
</dbReference>
<comment type="caution">
    <text evidence="2">The sequence shown here is derived from an EMBL/GenBank/DDBJ whole genome shotgun (WGS) entry which is preliminary data.</text>
</comment>
<keyword evidence="1" id="KW-0472">Membrane</keyword>
<proteinExistence type="predicted"/>